<protein>
    <submittedName>
        <fullName evidence="2">Uncharacterized protein</fullName>
    </submittedName>
</protein>
<name>A0A2P4SVH2_BAMTH</name>
<evidence type="ECO:0000256" key="1">
    <source>
        <dbReference type="SAM" id="MobiDB-lite"/>
    </source>
</evidence>
<dbReference type="EMBL" id="PPHD01020924">
    <property type="protein sequence ID" value="POI28076.1"/>
    <property type="molecule type" value="Genomic_DNA"/>
</dbReference>
<accession>A0A2P4SVH2</accession>
<evidence type="ECO:0000313" key="2">
    <source>
        <dbReference type="EMBL" id="POI28076.1"/>
    </source>
</evidence>
<gene>
    <name evidence="2" type="ORF">CIB84_008174</name>
</gene>
<evidence type="ECO:0000313" key="3">
    <source>
        <dbReference type="Proteomes" id="UP000237246"/>
    </source>
</evidence>
<proteinExistence type="predicted"/>
<sequence length="132" mass="14552">MEMAKTPPGALTFHPSAPHRAAPEAEAGQMLQNPEAKQPGQTLPCVMEIAAATRQMRAAEIMRLLSRHRGGEGSFCLALAGAGEHLSSNNWNSLKRSGGYQECFARCRWPRYFSLQMPGRIRGVGREKRETT</sequence>
<dbReference type="AlphaFoldDB" id="A0A2P4SVH2"/>
<organism evidence="2 3">
    <name type="scientific">Bambusicola thoracicus</name>
    <name type="common">Chinese bamboo-partridge</name>
    <name type="synonym">Perdix thoracica</name>
    <dbReference type="NCBI Taxonomy" id="9083"/>
    <lineage>
        <taxon>Eukaryota</taxon>
        <taxon>Metazoa</taxon>
        <taxon>Chordata</taxon>
        <taxon>Craniata</taxon>
        <taxon>Vertebrata</taxon>
        <taxon>Euteleostomi</taxon>
        <taxon>Archelosauria</taxon>
        <taxon>Archosauria</taxon>
        <taxon>Dinosauria</taxon>
        <taxon>Saurischia</taxon>
        <taxon>Theropoda</taxon>
        <taxon>Coelurosauria</taxon>
        <taxon>Aves</taxon>
        <taxon>Neognathae</taxon>
        <taxon>Galloanserae</taxon>
        <taxon>Galliformes</taxon>
        <taxon>Phasianidae</taxon>
        <taxon>Perdicinae</taxon>
        <taxon>Bambusicola</taxon>
    </lineage>
</organism>
<keyword evidence="3" id="KW-1185">Reference proteome</keyword>
<reference evidence="2 3" key="1">
    <citation type="submission" date="2018-01" db="EMBL/GenBank/DDBJ databases">
        <title>Comparison of the Chinese Bamboo Partridge and Red Junglefowl genome sequences highlights the importance of demography in genome evolution.</title>
        <authorList>
            <person name="Tiley G.P."/>
            <person name="Kimball R.T."/>
            <person name="Braun E.L."/>
            <person name="Burleigh J.G."/>
        </authorList>
    </citation>
    <scope>NUCLEOTIDE SEQUENCE [LARGE SCALE GENOMIC DNA]</scope>
    <source>
        <strain evidence="2">RTK389</strain>
        <tissue evidence="2">Blood</tissue>
    </source>
</reference>
<comment type="caution">
    <text evidence="2">The sequence shown here is derived from an EMBL/GenBank/DDBJ whole genome shotgun (WGS) entry which is preliminary data.</text>
</comment>
<feature type="region of interest" description="Disordered" evidence="1">
    <location>
        <begin position="1"/>
        <end position="41"/>
    </location>
</feature>
<dbReference type="Proteomes" id="UP000237246">
    <property type="component" value="Unassembled WGS sequence"/>
</dbReference>